<dbReference type="GeneID" id="4389745"/>
<name>Q2HBK8_CHAGB</name>
<sequence>MSQWEIEPEQLDDLESRPEIDSELEPEIIVNTWSGKDPERGPENAPRISGPARSQGAVPNRVRNQSISSHLPVTTLQFIHFHVFVCLPCQYWIEIANHAGVVPTSEDLAERYGVRLQPVSQRDNHVASNTEQAPNFRAHGEYWSAVSNCQRSNSSSSTGAGDGECDGEEHAELSNPRFWLLKAANLLVERRGTFRGGSEGSSTAAVLVQLYPHVVEVDGDVLAVITKLFDSLLRLFERVEEKLIPIKEIPACPLNQTNHLVAFAALSLTSLTVALQSLEKKALLESILIIPQTMTVIFAFTWFRRLTN</sequence>
<evidence type="ECO:0000313" key="2">
    <source>
        <dbReference type="EMBL" id="EAQ90461.1"/>
    </source>
</evidence>
<evidence type="ECO:0000313" key="3">
    <source>
        <dbReference type="Proteomes" id="UP000001056"/>
    </source>
</evidence>
<dbReference type="InParanoid" id="Q2HBK8"/>
<dbReference type="VEuPathDB" id="FungiDB:CHGG_02396"/>
<dbReference type="AlphaFoldDB" id="Q2HBK8"/>
<dbReference type="EMBL" id="CH408030">
    <property type="protein sequence ID" value="EAQ90461.1"/>
    <property type="molecule type" value="Genomic_DNA"/>
</dbReference>
<keyword evidence="3" id="KW-1185">Reference proteome</keyword>
<feature type="region of interest" description="Disordered" evidence="1">
    <location>
        <begin position="1"/>
        <end position="59"/>
    </location>
</feature>
<reference evidence="3" key="1">
    <citation type="journal article" date="2015" name="Genome Announc.">
        <title>Draft genome sequence of the cellulolytic fungus Chaetomium globosum.</title>
        <authorList>
            <person name="Cuomo C.A."/>
            <person name="Untereiner W.A."/>
            <person name="Ma L.-J."/>
            <person name="Grabherr M."/>
            <person name="Birren B.W."/>
        </authorList>
    </citation>
    <scope>NUCLEOTIDE SEQUENCE [LARGE SCALE GENOMIC DNA]</scope>
    <source>
        <strain evidence="3">ATCC 6205 / CBS 148.51 / DSM 1962 / NBRC 6347 / NRRL 1970</strain>
    </source>
</reference>
<dbReference type="RefSeq" id="XP_001228912.1">
    <property type="nucleotide sequence ID" value="XM_001228911.1"/>
</dbReference>
<accession>Q2HBK8</accession>
<protein>
    <submittedName>
        <fullName evidence="2">Uncharacterized protein</fullName>
    </submittedName>
</protein>
<organism evidence="2 3">
    <name type="scientific">Chaetomium globosum (strain ATCC 6205 / CBS 148.51 / DSM 1962 / NBRC 6347 / NRRL 1970)</name>
    <name type="common">Soil fungus</name>
    <dbReference type="NCBI Taxonomy" id="306901"/>
    <lineage>
        <taxon>Eukaryota</taxon>
        <taxon>Fungi</taxon>
        <taxon>Dikarya</taxon>
        <taxon>Ascomycota</taxon>
        <taxon>Pezizomycotina</taxon>
        <taxon>Sordariomycetes</taxon>
        <taxon>Sordariomycetidae</taxon>
        <taxon>Sordariales</taxon>
        <taxon>Chaetomiaceae</taxon>
        <taxon>Chaetomium</taxon>
    </lineage>
</organism>
<proteinExistence type="predicted"/>
<feature type="compositionally biased region" description="Acidic residues" evidence="1">
    <location>
        <begin position="1"/>
        <end position="13"/>
    </location>
</feature>
<gene>
    <name evidence="2" type="ORF">CHGG_02396</name>
</gene>
<dbReference type="HOGENOM" id="CLU_903146_0_0_1"/>
<dbReference type="Proteomes" id="UP000001056">
    <property type="component" value="Unassembled WGS sequence"/>
</dbReference>
<evidence type="ECO:0000256" key="1">
    <source>
        <dbReference type="SAM" id="MobiDB-lite"/>
    </source>
</evidence>